<dbReference type="InterPro" id="IPR011041">
    <property type="entry name" value="Quinoprot_gluc/sorb_DH_b-prop"/>
</dbReference>
<dbReference type="Proteomes" id="UP000054262">
    <property type="component" value="Unassembled WGS sequence"/>
</dbReference>
<dbReference type="SUPFAM" id="SSF50952">
    <property type="entry name" value="Soluble quinoprotein glucose dehydrogenase"/>
    <property type="match status" value="1"/>
</dbReference>
<evidence type="ECO:0000313" key="3">
    <source>
        <dbReference type="Proteomes" id="UP000054262"/>
    </source>
</evidence>
<dbReference type="InterPro" id="IPR012938">
    <property type="entry name" value="Glc/Sorbosone_DH"/>
</dbReference>
<reference evidence="2 3" key="1">
    <citation type="submission" date="2006-11" db="EMBL/GenBank/DDBJ databases">
        <authorList>
            <person name="Giovannoni S."/>
            <person name="Vergin K."/>
            <person name="Ferriera S."/>
            <person name="Johnson J."/>
            <person name="Kravitz S."/>
            <person name="Beeson K."/>
            <person name="Sutton G."/>
            <person name="Rogers Y.-H."/>
            <person name="Friedman R."/>
            <person name="Frazier M."/>
            <person name="Venter J.C."/>
        </authorList>
    </citation>
    <scope>NUCLEOTIDE SEQUENCE [LARGE SCALE GENOMIC DNA]</scope>
    <source>
        <strain evidence="2 3">HTCC2181</strain>
    </source>
</reference>
<evidence type="ECO:0000259" key="1">
    <source>
        <dbReference type="Pfam" id="PF07995"/>
    </source>
</evidence>
<dbReference type="InterPro" id="IPR011042">
    <property type="entry name" value="6-blade_b-propeller_TolB-like"/>
</dbReference>
<accession>A0P7P0</accession>
<dbReference type="AlphaFoldDB" id="A0P7P0"/>
<organism evidence="2 3">
    <name type="scientific">Methylophilales bacterium HTCC2181</name>
    <dbReference type="NCBI Taxonomy" id="383631"/>
    <lineage>
        <taxon>Bacteria</taxon>
        <taxon>Pseudomonadati</taxon>
        <taxon>Pseudomonadota</taxon>
        <taxon>Betaproteobacteria</taxon>
        <taxon>Nitrosomonadales</taxon>
        <taxon>OM43 clade</taxon>
    </lineage>
</organism>
<evidence type="ECO:0000313" key="2">
    <source>
        <dbReference type="EMBL" id="EAV47550.1"/>
    </source>
</evidence>
<sequence>MFRLNITLLIASFLFVPSVYSNEEFSNFKKYNLTETQFKLEVITKPFDHPWALTFVDEKHLIVTEKNGGLYKVNINNGSKTSIKHKINHVGYDGGSIAYSQGGLLDAYFNSKDGYIYFTYSHDFKELHIDGKPKKNSSTAISRGKLIGNQIEDLKVLLIAEPKLPTNKHFGSRIVILNDLIYAGFGERDEGMIAQDPNKHPGSIIRIKTNGDIPKDNPKFDEKTKWLAEIFTIGIRNPQGITVSPHDNEVYFSSHGPRGGDHIGKVKSGANYGWKDIAWGGTEYSFLSIGEKAFKEKYEKPIKTWVPSMAISSIQFYKGEVFPEWEGDLIVASLNGQSLIRLEYENNAIVSEEIIFKDKIGRIRDFEIDKQGNIYLISDSPHSSLWKLTN</sequence>
<dbReference type="Gene3D" id="2.120.10.30">
    <property type="entry name" value="TolB, C-terminal domain"/>
    <property type="match status" value="1"/>
</dbReference>
<feature type="domain" description="Glucose/Sorbosone dehydrogenase" evidence="1">
    <location>
        <begin position="47"/>
        <end position="385"/>
    </location>
</feature>
<gene>
    <name evidence="2" type="ORF">MB2181_05715</name>
</gene>
<dbReference type="EMBL" id="AAUX01000001">
    <property type="protein sequence ID" value="EAV47550.1"/>
    <property type="molecule type" value="Genomic_DNA"/>
</dbReference>
<proteinExistence type="predicted"/>
<dbReference type="PANTHER" id="PTHR19328">
    <property type="entry name" value="HEDGEHOG-INTERACTING PROTEIN"/>
    <property type="match status" value="1"/>
</dbReference>
<dbReference type="PANTHER" id="PTHR19328:SF75">
    <property type="entry name" value="ALDOSE SUGAR DEHYDROGENASE YLII"/>
    <property type="match status" value="1"/>
</dbReference>
<protein>
    <submittedName>
        <fullName evidence="2">Glucose dehydrogenase (Pyrroloquinoline-quinone)</fullName>
    </submittedName>
</protein>
<name>A0P7P0_9PROT</name>
<keyword evidence="3" id="KW-1185">Reference proteome</keyword>
<dbReference type="Pfam" id="PF07995">
    <property type="entry name" value="GSDH"/>
    <property type="match status" value="1"/>
</dbReference>
<comment type="caution">
    <text evidence="2">The sequence shown here is derived from an EMBL/GenBank/DDBJ whole genome shotgun (WGS) entry which is preliminary data.</text>
</comment>
<dbReference type="OrthoDB" id="9770043at2"/>